<dbReference type="InterPro" id="IPR050833">
    <property type="entry name" value="Poly_Biosynth_Transport"/>
</dbReference>
<keyword evidence="2" id="KW-1003">Cell membrane</keyword>
<feature type="transmembrane region" description="Helical" evidence="6">
    <location>
        <begin position="191"/>
        <end position="211"/>
    </location>
</feature>
<dbReference type="PANTHER" id="PTHR30250">
    <property type="entry name" value="PST FAMILY PREDICTED COLANIC ACID TRANSPORTER"/>
    <property type="match status" value="1"/>
</dbReference>
<protein>
    <submittedName>
        <fullName evidence="7">Polysaccharide biosynthesis protein</fullName>
    </submittedName>
</protein>
<dbReference type="OrthoDB" id="9775950at2"/>
<feature type="transmembrane region" description="Helical" evidence="6">
    <location>
        <begin position="517"/>
        <end position="538"/>
    </location>
</feature>
<organism evidence="7 8">
    <name type="scientific">Paenibacillus algicola</name>
    <dbReference type="NCBI Taxonomy" id="2565926"/>
    <lineage>
        <taxon>Bacteria</taxon>
        <taxon>Bacillati</taxon>
        <taxon>Bacillota</taxon>
        <taxon>Bacilli</taxon>
        <taxon>Bacillales</taxon>
        <taxon>Paenibacillaceae</taxon>
        <taxon>Paenibacillus</taxon>
    </lineage>
</organism>
<accession>A0A4V1G3D1</accession>
<evidence type="ECO:0000256" key="5">
    <source>
        <dbReference type="ARBA" id="ARBA00023136"/>
    </source>
</evidence>
<keyword evidence="5 6" id="KW-0472">Membrane</keyword>
<feature type="transmembrane region" description="Helical" evidence="6">
    <location>
        <begin position="317"/>
        <end position="337"/>
    </location>
</feature>
<feature type="transmembrane region" description="Helical" evidence="6">
    <location>
        <begin position="444"/>
        <end position="467"/>
    </location>
</feature>
<feature type="transmembrane region" description="Helical" evidence="6">
    <location>
        <begin position="265"/>
        <end position="285"/>
    </location>
</feature>
<keyword evidence="3 6" id="KW-0812">Transmembrane</keyword>
<name>A0A4V1G3D1_9BACL</name>
<reference evidence="7 8" key="1">
    <citation type="submission" date="2019-05" db="EMBL/GenBank/DDBJ databases">
        <authorList>
            <person name="Chen C."/>
        </authorList>
    </citation>
    <scope>NUCLEOTIDE SEQUENCE [LARGE SCALE GENOMIC DNA]</scope>
    <source>
        <strain evidence="7 8">HB172198</strain>
    </source>
</reference>
<feature type="transmembrane region" description="Helical" evidence="6">
    <location>
        <begin position="94"/>
        <end position="114"/>
    </location>
</feature>
<proteinExistence type="predicted"/>
<feature type="transmembrane region" description="Helical" evidence="6">
    <location>
        <begin position="53"/>
        <end position="74"/>
    </location>
</feature>
<evidence type="ECO:0000313" key="8">
    <source>
        <dbReference type="Proteomes" id="UP000300879"/>
    </source>
</evidence>
<dbReference type="Proteomes" id="UP000300879">
    <property type="component" value="Chromosome"/>
</dbReference>
<feature type="transmembrane region" description="Helical" evidence="6">
    <location>
        <begin position="393"/>
        <end position="414"/>
    </location>
</feature>
<feature type="transmembrane region" description="Helical" evidence="6">
    <location>
        <begin position="126"/>
        <end position="147"/>
    </location>
</feature>
<dbReference type="PIRSF" id="PIRSF038958">
    <property type="entry name" value="PG_synth_SpoVB"/>
    <property type="match status" value="1"/>
</dbReference>
<keyword evidence="4 6" id="KW-1133">Transmembrane helix</keyword>
<dbReference type="Pfam" id="PF01943">
    <property type="entry name" value="Polysacc_synt"/>
    <property type="match status" value="1"/>
</dbReference>
<dbReference type="InterPro" id="IPR024923">
    <property type="entry name" value="PG_synth_SpoVB"/>
</dbReference>
<feature type="transmembrane region" description="Helical" evidence="6">
    <location>
        <begin position="358"/>
        <end position="381"/>
    </location>
</feature>
<dbReference type="CDD" id="cd13124">
    <property type="entry name" value="MATE_SpoVB_like"/>
    <property type="match status" value="1"/>
</dbReference>
<feature type="transmembrane region" description="Helical" evidence="6">
    <location>
        <begin position="421"/>
        <end position="438"/>
    </location>
</feature>
<dbReference type="KEGG" id="palo:E6C60_0046"/>
<evidence type="ECO:0000313" key="7">
    <source>
        <dbReference type="EMBL" id="QCT00774.1"/>
    </source>
</evidence>
<evidence type="ECO:0000256" key="1">
    <source>
        <dbReference type="ARBA" id="ARBA00004651"/>
    </source>
</evidence>
<evidence type="ECO:0000256" key="4">
    <source>
        <dbReference type="ARBA" id="ARBA00022989"/>
    </source>
</evidence>
<evidence type="ECO:0000256" key="2">
    <source>
        <dbReference type="ARBA" id="ARBA00022475"/>
    </source>
</evidence>
<dbReference type="PANTHER" id="PTHR30250:SF21">
    <property type="entry name" value="LIPID II FLIPPASE MURJ"/>
    <property type="match status" value="1"/>
</dbReference>
<feature type="transmembrane region" description="Helical" evidence="6">
    <location>
        <begin position="168"/>
        <end position="185"/>
    </location>
</feature>
<dbReference type="GO" id="GO:0005886">
    <property type="term" value="C:plasma membrane"/>
    <property type="evidence" value="ECO:0007669"/>
    <property type="project" value="UniProtKB-SubCell"/>
</dbReference>
<feature type="transmembrane region" description="Helical" evidence="6">
    <location>
        <begin position="479"/>
        <end position="497"/>
    </location>
</feature>
<keyword evidence="8" id="KW-1185">Reference proteome</keyword>
<dbReference type="InterPro" id="IPR002797">
    <property type="entry name" value="Polysacc_synth"/>
</dbReference>
<evidence type="ECO:0000256" key="6">
    <source>
        <dbReference type="SAM" id="Phobius"/>
    </source>
</evidence>
<comment type="subcellular location">
    <subcellularLocation>
        <location evidence="1">Cell membrane</location>
        <topology evidence="1">Multi-pass membrane protein</topology>
    </subcellularLocation>
</comment>
<dbReference type="RefSeq" id="WP_138223930.1">
    <property type="nucleotide sequence ID" value="NZ_CP040396.1"/>
</dbReference>
<dbReference type="EMBL" id="CP040396">
    <property type="protein sequence ID" value="QCT00774.1"/>
    <property type="molecule type" value="Genomic_DNA"/>
</dbReference>
<sequence>MKTGEAGARLLKGAFILSAAAIGSKLIGTLQKIPLQNIGGDAVFGIYNTVNPLYTMMITLAAAGFPLALSKFVAEAEAAGRPQDSRRLLRISSLFLISLGLVLGLLLYTTAPLLGSWIGSEQVVPALQASALALLFVPWMALLRGYFQGLHNVVPTAVSQIAEQSIRVIVMITLLLYMLQQGASAPQITAGAMLGSAAGGVAGLLVMLLYWRKSRGKKRAAAKDSGTPGFTEPAWSRQAGFQQSQRSTGEVHLGETSALRILKVLAAYALPVCLSALAIPLIGLVDSFTVPRSLLSSGLSEDGMLARFGIYNRGLPLVQLVTMLAASLSVLFIPALAEARYRGQHELAARQSELALRWFWLLGLAASAGLAVLAEPVNVMLYEDAEGSDVLRWVALTAVFGTVSIITAALLQGAGLVRAPALHLLAAALLKLGLNLALVPQLGITGAAIAGVAAHGTAAALNTALLVRHAGVRLSAAHLLLRPALVTAGLVLAAWAASTAAGGLAAAAGLGTGRMSAAAASLAGVAAGAGAFVAGAVWTKLLSEEELHLLPKIGRPLAALLTRLRLLR</sequence>
<gene>
    <name evidence="7" type="ORF">E6C60_0046</name>
</gene>
<dbReference type="AlphaFoldDB" id="A0A4V1G3D1"/>
<evidence type="ECO:0000256" key="3">
    <source>
        <dbReference type="ARBA" id="ARBA00022692"/>
    </source>
</evidence>